<sequence length="519" mass="58099">MRTRPAGHTQRDQVTGEKLFLFLREKVWNRPVKRKAKAKHVAKKPAPKRLQANGSGGGEEDASSAESDDEDSNVDEEAAGKDTAEKGVVKTIGWTSLKAYASAIIDPYTQQANARVNAAPHPRSAAVKQLIETARKQQQGKDRREYKDRAHGTHLDGYDRDEMRKLSAYFFERDTEIGMRDRAALFLCHFALLRGDNCRALEFPDLHHLELRDEGFTPCFAVVLILRQGKTNKFGHLEFGSFIRAADVELCPVGALALYLFSRFQLSREPFPDFSSSSAWYDRKVIKSPSSLVAQLEYRTHSSAVKQAFKACNIVSTAATHSSRKSGAQMAEADGAPEAAVRRAGRWNQQTMESCFLSKIPRQVLRAHAGFSTEGGTFHLPRAQQVPEALLDLVFPQAKDWLRQLEAGKQDNNGPVDKSIAARGFLRLLLQLREVVCQDAVALRQKFPSSYLWNAAVFASPQLLAFEKSFLQTLQTQERPAEQQLRVALPLLADKITNSHNSLLQMVQEQSATLRDQLR</sequence>
<comment type="caution">
    <text evidence="3">The sequence shown here is derived from an EMBL/GenBank/DDBJ whole genome shotgun (WGS) entry which is preliminary data.</text>
</comment>
<feature type="compositionally biased region" description="Acidic residues" evidence="1">
    <location>
        <begin position="58"/>
        <end position="77"/>
    </location>
</feature>
<keyword evidence="4" id="KW-1185">Reference proteome</keyword>
<evidence type="ECO:0000313" key="3">
    <source>
        <dbReference type="EMBL" id="KAE8266440.1"/>
    </source>
</evidence>
<feature type="region of interest" description="Disordered" evidence="1">
    <location>
        <begin position="135"/>
        <end position="154"/>
    </location>
</feature>
<dbReference type="GO" id="GO:0000978">
    <property type="term" value="F:RNA polymerase II cis-regulatory region sequence-specific DNA binding"/>
    <property type="evidence" value="ECO:0007669"/>
    <property type="project" value="TreeGrafter"/>
</dbReference>
<dbReference type="InterPro" id="IPR052146">
    <property type="entry name" value="HOT1"/>
</dbReference>
<dbReference type="Proteomes" id="UP000078113">
    <property type="component" value="Unassembled WGS sequence"/>
</dbReference>
<dbReference type="InterPro" id="IPR011010">
    <property type="entry name" value="DNA_brk_join_enz"/>
</dbReference>
<dbReference type="AlphaFoldDB" id="A0A8X7N6J5"/>
<gene>
    <name evidence="3" type="ORF">A4X09_0g5909</name>
</gene>
<evidence type="ECO:0000256" key="1">
    <source>
        <dbReference type="SAM" id="MobiDB-lite"/>
    </source>
</evidence>
<evidence type="ECO:0000313" key="4">
    <source>
        <dbReference type="Proteomes" id="UP000078113"/>
    </source>
</evidence>
<proteinExistence type="predicted"/>
<protein>
    <recommendedName>
        <fullName evidence="2">Ndc10 domain-containing protein</fullName>
    </recommendedName>
</protein>
<dbReference type="PANTHER" id="PTHR37784:SF2">
    <property type="entry name" value="HIGH-OSMOLARITY-INDUCED TRANSCRIPTION PROTEIN 1"/>
    <property type="match status" value="1"/>
</dbReference>
<reference evidence="3" key="2">
    <citation type="journal article" date="2019" name="IMA Fungus">
        <title>Genome sequencing and comparison of five Tilletia species to identify candidate genes for the detection of regulated species infecting wheat.</title>
        <authorList>
            <person name="Nguyen H.D.T."/>
            <person name="Sultana T."/>
            <person name="Kesanakurti P."/>
            <person name="Hambleton S."/>
        </authorList>
    </citation>
    <scope>NUCLEOTIDE SEQUENCE</scope>
    <source>
        <strain evidence="3">DAOMC 236422</strain>
    </source>
</reference>
<dbReference type="PANTHER" id="PTHR37784">
    <property type="entry name" value="PROTEIN MSN1"/>
    <property type="match status" value="1"/>
</dbReference>
<evidence type="ECO:0000259" key="2">
    <source>
        <dbReference type="Pfam" id="PF16787"/>
    </source>
</evidence>
<reference evidence="3" key="1">
    <citation type="submission" date="2016-04" db="EMBL/GenBank/DDBJ databases">
        <authorList>
            <person name="Nguyen H.D."/>
            <person name="Samba Siva P."/>
            <person name="Cullis J."/>
            <person name="Levesque C.A."/>
            <person name="Hambleton S."/>
        </authorList>
    </citation>
    <scope>NUCLEOTIDE SEQUENCE</scope>
    <source>
        <strain evidence="3">DAOMC 236422</strain>
    </source>
</reference>
<dbReference type="InterPro" id="IPR038279">
    <property type="entry name" value="Ndc10_dom2_sf"/>
</dbReference>
<dbReference type="EMBL" id="LWDG02000335">
    <property type="protein sequence ID" value="KAE8266440.1"/>
    <property type="molecule type" value="Genomic_DNA"/>
</dbReference>
<organism evidence="3 4">
    <name type="scientific">Tilletia walkeri</name>
    <dbReference type="NCBI Taxonomy" id="117179"/>
    <lineage>
        <taxon>Eukaryota</taxon>
        <taxon>Fungi</taxon>
        <taxon>Dikarya</taxon>
        <taxon>Basidiomycota</taxon>
        <taxon>Ustilaginomycotina</taxon>
        <taxon>Exobasidiomycetes</taxon>
        <taxon>Tilletiales</taxon>
        <taxon>Tilletiaceae</taxon>
        <taxon>Tilletia</taxon>
    </lineage>
</organism>
<name>A0A8X7N6J5_9BASI</name>
<dbReference type="Pfam" id="PF16787">
    <property type="entry name" value="NDC10_II"/>
    <property type="match status" value="1"/>
</dbReference>
<dbReference type="Gene3D" id="1.10.443.20">
    <property type="entry name" value="Centromere DNA-binding protein complex CBF3 subunit, domain 2"/>
    <property type="match status" value="1"/>
</dbReference>
<feature type="compositionally biased region" description="Basic residues" evidence="1">
    <location>
        <begin position="32"/>
        <end position="47"/>
    </location>
</feature>
<dbReference type="InterPro" id="IPR031872">
    <property type="entry name" value="NDC10_II"/>
</dbReference>
<accession>A0A8X7N6J5</accession>
<dbReference type="SUPFAM" id="SSF56349">
    <property type="entry name" value="DNA breaking-rejoining enzymes"/>
    <property type="match status" value="1"/>
</dbReference>
<feature type="region of interest" description="Disordered" evidence="1">
    <location>
        <begin position="32"/>
        <end position="83"/>
    </location>
</feature>
<feature type="domain" description="Ndc10" evidence="2">
    <location>
        <begin position="115"/>
        <end position="461"/>
    </location>
</feature>
<dbReference type="GO" id="GO:0060963">
    <property type="term" value="P:positive regulation of ribosomal protein gene transcription by RNA polymerase II"/>
    <property type="evidence" value="ECO:0007669"/>
    <property type="project" value="TreeGrafter"/>
</dbReference>
<dbReference type="GO" id="GO:0000981">
    <property type="term" value="F:DNA-binding transcription factor activity, RNA polymerase II-specific"/>
    <property type="evidence" value="ECO:0007669"/>
    <property type="project" value="TreeGrafter"/>
</dbReference>